<feature type="transmembrane region" description="Helical" evidence="18">
    <location>
        <begin position="55"/>
        <end position="72"/>
    </location>
</feature>
<evidence type="ECO:0000256" key="6">
    <source>
        <dbReference type="ARBA" id="ARBA00014944"/>
    </source>
</evidence>
<dbReference type="InterPro" id="IPR004570">
    <property type="entry name" value="Phosphatidylglycerol_P_synth"/>
</dbReference>
<dbReference type="InterPro" id="IPR000462">
    <property type="entry name" value="CDP-OH_P_trans"/>
</dbReference>
<evidence type="ECO:0000256" key="12">
    <source>
        <dbReference type="ARBA" id="ARBA00023136"/>
    </source>
</evidence>
<evidence type="ECO:0000256" key="1">
    <source>
        <dbReference type="ARBA" id="ARBA00004141"/>
    </source>
</evidence>
<dbReference type="InterPro" id="IPR048254">
    <property type="entry name" value="CDP_ALCOHOL_P_TRANSF_CS"/>
</dbReference>
<dbReference type="Proteomes" id="UP001169063">
    <property type="component" value="Unassembled WGS sequence"/>
</dbReference>
<evidence type="ECO:0000256" key="4">
    <source>
        <dbReference type="ARBA" id="ARBA00010441"/>
    </source>
</evidence>
<accession>A0ABT8SHW1</accession>
<dbReference type="PROSITE" id="PS00379">
    <property type="entry name" value="CDP_ALCOHOL_P_TRANSF"/>
    <property type="match status" value="1"/>
</dbReference>
<evidence type="ECO:0000256" key="18">
    <source>
        <dbReference type="SAM" id="Phobius"/>
    </source>
</evidence>
<organism evidence="19 20">
    <name type="scientific">Peiella sedimenti</name>
    <dbReference type="NCBI Taxonomy" id="3061083"/>
    <lineage>
        <taxon>Bacteria</taxon>
        <taxon>Pseudomonadati</taxon>
        <taxon>Pseudomonadota</taxon>
        <taxon>Alphaproteobacteria</taxon>
        <taxon>Caulobacterales</taxon>
        <taxon>Caulobacteraceae</taxon>
        <taxon>Peiella</taxon>
    </lineage>
</organism>
<evidence type="ECO:0000256" key="16">
    <source>
        <dbReference type="NCBIfam" id="TIGR00560"/>
    </source>
</evidence>
<feature type="transmembrane region" description="Helical" evidence="18">
    <location>
        <begin position="148"/>
        <end position="167"/>
    </location>
</feature>
<feature type="transmembrane region" description="Helical" evidence="18">
    <location>
        <begin position="20"/>
        <end position="43"/>
    </location>
</feature>
<dbReference type="PANTHER" id="PTHR14269">
    <property type="entry name" value="CDP-DIACYLGLYCEROL--GLYCEROL-3-PHOSPHATE 3-PHOSPHATIDYLTRANSFERASE-RELATED"/>
    <property type="match status" value="1"/>
</dbReference>
<evidence type="ECO:0000256" key="15">
    <source>
        <dbReference type="ARBA" id="ARBA00048586"/>
    </source>
</evidence>
<comment type="pathway">
    <text evidence="3">Lipid metabolism.</text>
</comment>
<comment type="subcellular location">
    <subcellularLocation>
        <location evidence="1">Membrane</location>
        <topology evidence="1">Multi-pass membrane protein</topology>
    </subcellularLocation>
</comment>
<gene>
    <name evidence="19" type="primary">pgsA</name>
    <name evidence="19" type="ORF">Q0812_01790</name>
</gene>
<keyword evidence="13" id="KW-0594">Phospholipid biosynthesis</keyword>
<evidence type="ECO:0000256" key="3">
    <source>
        <dbReference type="ARBA" id="ARBA00005189"/>
    </source>
</evidence>
<evidence type="ECO:0000256" key="5">
    <source>
        <dbReference type="ARBA" id="ARBA00013170"/>
    </source>
</evidence>
<dbReference type="Pfam" id="PF01066">
    <property type="entry name" value="CDP-OH_P_transf"/>
    <property type="match status" value="1"/>
</dbReference>
<comment type="pathway">
    <text evidence="2">Phospholipid metabolism; phosphatidylglycerol biosynthesis; phosphatidylglycerol from CDP-diacylglycerol: step 1/2.</text>
</comment>
<keyword evidence="8 17" id="KW-0808">Transferase</keyword>
<dbReference type="Gene3D" id="1.20.120.1760">
    <property type="match status" value="1"/>
</dbReference>
<keyword evidence="20" id="KW-1185">Reference proteome</keyword>
<dbReference type="RefSeq" id="WP_302108582.1">
    <property type="nucleotide sequence ID" value="NZ_JAUKTR010000001.1"/>
</dbReference>
<keyword evidence="10 18" id="KW-1133">Transmembrane helix</keyword>
<keyword evidence="14" id="KW-1208">Phospholipid metabolism</keyword>
<dbReference type="NCBIfam" id="TIGR00560">
    <property type="entry name" value="pgsA"/>
    <property type="match status" value="1"/>
</dbReference>
<name>A0ABT8SHW1_9CAUL</name>
<dbReference type="GO" id="GO:0008444">
    <property type="term" value="F:CDP-diacylglycerol-glycerol-3-phosphate 3-phosphatidyltransferase activity"/>
    <property type="evidence" value="ECO:0007669"/>
    <property type="project" value="UniProtKB-EC"/>
</dbReference>
<comment type="catalytic activity">
    <reaction evidence="15">
        <text>a CDP-1,2-diacyl-sn-glycerol + sn-glycerol 3-phosphate = a 1,2-diacyl-sn-glycero-3-phospho-(1'-sn-glycero-3'-phosphate) + CMP + H(+)</text>
        <dbReference type="Rhea" id="RHEA:12593"/>
        <dbReference type="ChEBI" id="CHEBI:15378"/>
        <dbReference type="ChEBI" id="CHEBI:57597"/>
        <dbReference type="ChEBI" id="CHEBI:58332"/>
        <dbReference type="ChEBI" id="CHEBI:60110"/>
        <dbReference type="ChEBI" id="CHEBI:60377"/>
        <dbReference type="EC" id="2.7.8.5"/>
    </reaction>
</comment>
<dbReference type="PIRSF" id="PIRSF000847">
    <property type="entry name" value="Phos_ph_gly_syn"/>
    <property type="match status" value="1"/>
</dbReference>
<proteinExistence type="inferred from homology"/>
<keyword evidence="11" id="KW-0443">Lipid metabolism</keyword>
<reference evidence="19" key="1">
    <citation type="submission" date="2023-07" db="EMBL/GenBank/DDBJ databases">
        <title>Brevundimonas soil sp. nov., isolated from the soil of chemical plant.</title>
        <authorList>
            <person name="Wu N."/>
        </authorList>
    </citation>
    <scope>NUCLEOTIDE SEQUENCE</scope>
    <source>
        <strain evidence="19">XZ-24</strain>
    </source>
</reference>
<comment type="caution">
    <text evidence="19">The sequence shown here is derived from an EMBL/GenBank/DDBJ whole genome shotgun (WGS) entry which is preliminary data.</text>
</comment>
<evidence type="ECO:0000256" key="7">
    <source>
        <dbReference type="ARBA" id="ARBA00022516"/>
    </source>
</evidence>
<dbReference type="InterPro" id="IPR043130">
    <property type="entry name" value="CDP-OH_PTrfase_TM_dom"/>
</dbReference>
<dbReference type="PANTHER" id="PTHR14269:SF62">
    <property type="entry name" value="CDP-DIACYLGLYCEROL--GLYCEROL-3-PHOSPHATE 3-PHOSPHATIDYLTRANSFERASE 1, CHLOROPLASTIC"/>
    <property type="match status" value="1"/>
</dbReference>
<evidence type="ECO:0000256" key="10">
    <source>
        <dbReference type="ARBA" id="ARBA00022989"/>
    </source>
</evidence>
<dbReference type="EC" id="2.7.8.5" evidence="5 16"/>
<evidence type="ECO:0000256" key="17">
    <source>
        <dbReference type="RuleBase" id="RU003750"/>
    </source>
</evidence>
<comment type="similarity">
    <text evidence="4 17">Belongs to the CDP-alcohol phosphatidyltransferase class-I family.</text>
</comment>
<evidence type="ECO:0000256" key="14">
    <source>
        <dbReference type="ARBA" id="ARBA00023264"/>
    </source>
</evidence>
<evidence type="ECO:0000313" key="19">
    <source>
        <dbReference type="EMBL" id="MDO1558161.1"/>
    </source>
</evidence>
<evidence type="ECO:0000256" key="8">
    <source>
        <dbReference type="ARBA" id="ARBA00022679"/>
    </source>
</evidence>
<evidence type="ECO:0000256" key="13">
    <source>
        <dbReference type="ARBA" id="ARBA00023209"/>
    </source>
</evidence>
<protein>
    <recommendedName>
        <fullName evidence="6 16">CDP-diacylglycerol--glycerol-3-phosphate 3-phosphatidyltransferase</fullName>
        <ecNumber evidence="5 16">2.7.8.5</ecNumber>
    </recommendedName>
</protein>
<keyword evidence="7" id="KW-0444">Lipid biosynthesis</keyword>
<keyword evidence="9 18" id="KW-0812">Transmembrane</keyword>
<evidence type="ECO:0000256" key="2">
    <source>
        <dbReference type="ARBA" id="ARBA00005042"/>
    </source>
</evidence>
<keyword evidence="12 18" id="KW-0472">Membrane</keyword>
<evidence type="ECO:0000256" key="9">
    <source>
        <dbReference type="ARBA" id="ARBA00022692"/>
    </source>
</evidence>
<evidence type="ECO:0000313" key="20">
    <source>
        <dbReference type="Proteomes" id="UP001169063"/>
    </source>
</evidence>
<feature type="transmembrane region" description="Helical" evidence="18">
    <location>
        <begin position="174"/>
        <end position="195"/>
    </location>
</feature>
<evidence type="ECO:0000256" key="11">
    <source>
        <dbReference type="ARBA" id="ARBA00023098"/>
    </source>
</evidence>
<dbReference type="EMBL" id="JAUKTR010000001">
    <property type="protein sequence ID" value="MDO1558161.1"/>
    <property type="molecule type" value="Genomic_DNA"/>
</dbReference>
<sequence>MTHAPYRNAIPNILTGIRLFGGVVMFLVLAGAMGGVPVLSAYLSPDQQFSLYRTGFWLFVIVAITDFFDGWLARRWNAESRWGAILDPIADKILVCGAAVGLLTSGTGAEVVIPLGVILFREFAVSALRETIAGRVELPVTLLAKWKTTLQLVALGAQLLTLVFLGAEDQWIPIFNAFADFLVWLAAVVTLWTGWQYFTTARRAMRAA</sequence>
<dbReference type="InterPro" id="IPR050324">
    <property type="entry name" value="CDP-alcohol_PTase-I"/>
</dbReference>
<feature type="transmembrane region" description="Helical" evidence="18">
    <location>
        <begin position="93"/>
        <end position="120"/>
    </location>
</feature>